<evidence type="ECO:0000256" key="7">
    <source>
        <dbReference type="ARBA" id="ARBA00023125"/>
    </source>
</evidence>
<evidence type="ECO:0000256" key="5">
    <source>
        <dbReference type="ARBA" id="ARBA00022833"/>
    </source>
</evidence>
<protein>
    <submittedName>
        <fullName evidence="13">C2H2-type domain-containing protein</fullName>
    </submittedName>
</protein>
<dbReference type="Pfam" id="PF00096">
    <property type="entry name" value="zf-C2H2"/>
    <property type="match status" value="1"/>
</dbReference>
<evidence type="ECO:0000256" key="9">
    <source>
        <dbReference type="ARBA" id="ARBA00023242"/>
    </source>
</evidence>
<dbReference type="SUPFAM" id="SSF57667">
    <property type="entry name" value="beta-beta-alpha zinc fingers"/>
    <property type="match status" value="1"/>
</dbReference>
<reference evidence="13" key="1">
    <citation type="submission" date="2022-11" db="UniProtKB">
        <authorList>
            <consortium name="WormBaseParasite"/>
        </authorList>
    </citation>
    <scope>IDENTIFICATION</scope>
</reference>
<dbReference type="InterPro" id="IPR013087">
    <property type="entry name" value="Znf_C2H2_type"/>
</dbReference>
<name>A0A915L5R0_ROMCU</name>
<dbReference type="PANTHER" id="PTHR14196">
    <property type="entry name" value="ODD-SKIPPED - RELATED"/>
    <property type="match status" value="1"/>
</dbReference>
<keyword evidence="5" id="KW-0862">Zinc</keyword>
<keyword evidence="4 10" id="KW-0863">Zinc-finger</keyword>
<evidence type="ECO:0000259" key="11">
    <source>
        <dbReference type="PROSITE" id="PS50157"/>
    </source>
</evidence>
<feature type="domain" description="C2H2-type" evidence="11">
    <location>
        <begin position="262"/>
        <end position="289"/>
    </location>
</feature>
<dbReference type="GO" id="GO:0008270">
    <property type="term" value="F:zinc ion binding"/>
    <property type="evidence" value="ECO:0007669"/>
    <property type="project" value="UniProtKB-KW"/>
</dbReference>
<organism evidence="12 13">
    <name type="scientific">Romanomermis culicivorax</name>
    <name type="common">Nematode worm</name>
    <dbReference type="NCBI Taxonomy" id="13658"/>
    <lineage>
        <taxon>Eukaryota</taxon>
        <taxon>Metazoa</taxon>
        <taxon>Ecdysozoa</taxon>
        <taxon>Nematoda</taxon>
        <taxon>Enoplea</taxon>
        <taxon>Dorylaimia</taxon>
        <taxon>Mermithida</taxon>
        <taxon>Mermithoidea</taxon>
        <taxon>Mermithidae</taxon>
        <taxon>Romanomermis</taxon>
    </lineage>
</organism>
<evidence type="ECO:0000256" key="1">
    <source>
        <dbReference type="ARBA" id="ARBA00004123"/>
    </source>
</evidence>
<dbReference type="AlphaFoldDB" id="A0A915L5R0"/>
<keyword evidence="3" id="KW-0677">Repeat</keyword>
<comment type="subcellular location">
    <subcellularLocation>
        <location evidence="1">Nucleus</location>
    </subcellularLocation>
</comment>
<keyword evidence="12" id="KW-1185">Reference proteome</keyword>
<keyword evidence="7" id="KW-0238">DNA-binding</keyword>
<dbReference type="GO" id="GO:0000977">
    <property type="term" value="F:RNA polymerase II transcription regulatory region sequence-specific DNA binding"/>
    <property type="evidence" value="ECO:0007669"/>
    <property type="project" value="TreeGrafter"/>
</dbReference>
<dbReference type="InterPro" id="IPR036236">
    <property type="entry name" value="Znf_C2H2_sf"/>
</dbReference>
<evidence type="ECO:0000313" key="12">
    <source>
        <dbReference type="Proteomes" id="UP000887565"/>
    </source>
</evidence>
<dbReference type="InterPro" id="IPR050717">
    <property type="entry name" value="C2H2-ZF_Transcription_Reg"/>
</dbReference>
<dbReference type="PROSITE" id="PS00028">
    <property type="entry name" value="ZINC_FINGER_C2H2_1"/>
    <property type="match status" value="2"/>
</dbReference>
<evidence type="ECO:0000256" key="8">
    <source>
        <dbReference type="ARBA" id="ARBA00023163"/>
    </source>
</evidence>
<evidence type="ECO:0000256" key="2">
    <source>
        <dbReference type="ARBA" id="ARBA00022723"/>
    </source>
</evidence>
<dbReference type="PANTHER" id="PTHR14196:SF12">
    <property type="entry name" value="ZINC FINGER PROTEIN 208-LIKE"/>
    <property type="match status" value="1"/>
</dbReference>
<evidence type="ECO:0000256" key="3">
    <source>
        <dbReference type="ARBA" id="ARBA00022737"/>
    </source>
</evidence>
<keyword evidence="8" id="KW-0804">Transcription</keyword>
<accession>A0A915L5R0</accession>
<dbReference type="Gene3D" id="3.30.160.60">
    <property type="entry name" value="Classic Zinc Finger"/>
    <property type="match status" value="2"/>
</dbReference>
<dbReference type="WBParaSite" id="nRc.2.0.1.t45858-RA">
    <property type="protein sequence ID" value="nRc.2.0.1.t45858-RA"/>
    <property type="gene ID" value="nRc.2.0.1.g45858"/>
</dbReference>
<evidence type="ECO:0000256" key="4">
    <source>
        <dbReference type="ARBA" id="ARBA00022771"/>
    </source>
</evidence>
<dbReference type="GO" id="GO:0005634">
    <property type="term" value="C:nucleus"/>
    <property type="evidence" value="ECO:0007669"/>
    <property type="project" value="UniProtKB-SubCell"/>
</dbReference>
<evidence type="ECO:0000256" key="10">
    <source>
        <dbReference type="PROSITE-ProRule" id="PRU00042"/>
    </source>
</evidence>
<dbReference type="PROSITE" id="PS50157">
    <property type="entry name" value="ZINC_FINGER_C2H2_2"/>
    <property type="match status" value="2"/>
</dbReference>
<keyword evidence="2" id="KW-0479">Metal-binding</keyword>
<dbReference type="SMART" id="SM00355">
    <property type="entry name" value="ZnF_C2H2"/>
    <property type="match status" value="2"/>
</dbReference>
<keyword evidence="6" id="KW-0805">Transcription regulation</keyword>
<dbReference type="FunFam" id="3.30.160.60:FF:000064">
    <property type="entry name" value="Early growth response protein 3"/>
    <property type="match status" value="1"/>
</dbReference>
<dbReference type="GO" id="GO:0000981">
    <property type="term" value="F:DNA-binding transcription factor activity, RNA polymerase II-specific"/>
    <property type="evidence" value="ECO:0007669"/>
    <property type="project" value="TreeGrafter"/>
</dbReference>
<evidence type="ECO:0000256" key="6">
    <source>
        <dbReference type="ARBA" id="ARBA00023015"/>
    </source>
</evidence>
<evidence type="ECO:0000313" key="13">
    <source>
        <dbReference type="WBParaSite" id="nRc.2.0.1.t45858-RA"/>
    </source>
</evidence>
<proteinExistence type="predicted"/>
<sequence>MFDDDGGVVVSRFVVGVGAAFDQKIEYCQQIVAPPPQIVVQSSHVTSSTNNNAVNQELIETTTSAQNPPPPPTNISWSAMVQTTLNGYGDNNRVIGFNGRPFPTTQMGHLAPLVNNQQQNFMNPFTLTTTINPHHQQNLTNGQLSTAMIGQNGNYQQQQQPMLQQTYRPMFMPGLIPKQEPMEVDSRLFRFGEHYSRKAAKRKKIGIQKAWLLKFDNKQNTYNKGDNVYRQKPFQCRICLRAFSRSDHLTTHVRTHTGEKPFSCEICCRRFARSDERKRHAKVHTKLRSSGDFKKCGLIDRQRVVSFNFSILKARIKTKNEGRVKKWHLSVRRFLSIGIKISEIFCGWNRRLQDILILKVNSGISVSANGSSLAKSSKMYHFVNFWVGKIFHLKYDFFPER</sequence>
<feature type="domain" description="C2H2-type" evidence="11">
    <location>
        <begin position="234"/>
        <end position="261"/>
    </location>
</feature>
<dbReference type="Proteomes" id="UP000887565">
    <property type="component" value="Unplaced"/>
</dbReference>
<keyword evidence="9" id="KW-0539">Nucleus</keyword>